<accession>A0A917ZRJ8</accession>
<keyword evidence="10" id="KW-1185">Reference proteome</keyword>
<dbReference type="Pfam" id="PF00106">
    <property type="entry name" value="adh_short"/>
    <property type="match status" value="1"/>
</dbReference>
<evidence type="ECO:0000256" key="3">
    <source>
        <dbReference type="ARBA" id="ARBA00023002"/>
    </source>
</evidence>
<protein>
    <recommendedName>
        <fullName evidence="2">diacetyl reductase [(S)-acetoin forming]</fullName>
        <ecNumber evidence="2">1.1.1.304</ecNumber>
    </recommendedName>
</protein>
<keyword evidence="4 7" id="KW-0520">NAD</keyword>
<comment type="similarity">
    <text evidence="1 8">Belongs to the short-chain dehydrogenases/reductases (SDR) family.</text>
</comment>
<evidence type="ECO:0000256" key="4">
    <source>
        <dbReference type="ARBA" id="ARBA00023027"/>
    </source>
</evidence>
<dbReference type="RefSeq" id="WP_229722074.1">
    <property type="nucleotide sequence ID" value="NZ_BMLT01000020.1"/>
</dbReference>
<comment type="caution">
    <text evidence="9">The sequence shown here is derived from an EMBL/GenBank/DDBJ whole genome shotgun (WGS) entry which is preliminary data.</text>
</comment>
<dbReference type="PANTHER" id="PTHR42760:SF121">
    <property type="entry name" value="3-OXOACYL-(ACYL-CARRIER-PROTEIN) REDUCTASE"/>
    <property type="match status" value="1"/>
</dbReference>
<dbReference type="Proteomes" id="UP000599578">
    <property type="component" value="Unassembled WGS sequence"/>
</dbReference>
<reference evidence="9 10" key="1">
    <citation type="journal article" date="2014" name="Int. J. Syst. Evol. Microbiol.">
        <title>Complete genome sequence of Corynebacterium casei LMG S-19264T (=DSM 44701T), isolated from a smear-ripened cheese.</title>
        <authorList>
            <consortium name="US DOE Joint Genome Institute (JGI-PGF)"/>
            <person name="Walter F."/>
            <person name="Albersmeier A."/>
            <person name="Kalinowski J."/>
            <person name="Ruckert C."/>
        </authorList>
    </citation>
    <scope>NUCLEOTIDE SEQUENCE [LARGE SCALE GENOMIC DNA]</scope>
    <source>
        <strain evidence="9 10">CGMCC 1.7286</strain>
    </source>
</reference>
<keyword evidence="3" id="KW-0560">Oxidoreductase</keyword>
<sequence>MSDMKKVALVTGAGMGIGKAIAQRLASDGFAVAVNDVSEENARATVAELQAGGATAVAVAADVSNREQVFAMVDRAVTELGRLDVMVCNAGIVQVDPVMTITEKDFDRIFAINVKGVLWCAQAAAQQMIAQGEGGKILNAGSVASFTGQPLLGTYTASKFGVRALTQVMAREFAGHGITVNAYCPGIVDTGMWETIDGRASEVLGTERGVMLEKAQDMIALKRLEQPQDVARFVSFLASEGSDYITGQCMMVDGGIIMS</sequence>
<dbReference type="FunFam" id="3.40.50.720:FF:000084">
    <property type="entry name" value="Short-chain dehydrogenase reductase"/>
    <property type="match status" value="1"/>
</dbReference>
<dbReference type="AlphaFoldDB" id="A0A917ZRJ8"/>
<evidence type="ECO:0000256" key="6">
    <source>
        <dbReference type="PIRSR" id="PIRSR614007-1"/>
    </source>
</evidence>
<evidence type="ECO:0000256" key="8">
    <source>
        <dbReference type="RuleBase" id="RU000363"/>
    </source>
</evidence>
<feature type="binding site" evidence="7">
    <location>
        <position position="89"/>
    </location>
    <ligand>
        <name>NAD(+)</name>
        <dbReference type="ChEBI" id="CHEBI:57540"/>
    </ligand>
</feature>
<proteinExistence type="inferred from homology"/>
<name>A0A917ZRJ8_9GAMM</name>
<feature type="binding site" evidence="7">
    <location>
        <begin position="185"/>
        <end position="190"/>
    </location>
    <ligand>
        <name>NAD(+)</name>
        <dbReference type="ChEBI" id="CHEBI:57540"/>
    </ligand>
</feature>
<dbReference type="EC" id="1.1.1.304" evidence="2"/>
<dbReference type="InterPro" id="IPR002347">
    <property type="entry name" value="SDR_fam"/>
</dbReference>
<dbReference type="GO" id="GO:0048038">
    <property type="term" value="F:quinone binding"/>
    <property type="evidence" value="ECO:0007669"/>
    <property type="project" value="TreeGrafter"/>
</dbReference>
<dbReference type="Gene3D" id="3.40.50.720">
    <property type="entry name" value="NAD(P)-binding Rossmann-like Domain"/>
    <property type="match status" value="1"/>
</dbReference>
<dbReference type="InterPro" id="IPR014007">
    <property type="entry name" value="23BDH"/>
</dbReference>
<evidence type="ECO:0000256" key="5">
    <source>
        <dbReference type="ARBA" id="ARBA00047315"/>
    </source>
</evidence>
<dbReference type="InterPro" id="IPR020904">
    <property type="entry name" value="Sc_DH/Rdtase_CS"/>
</dbReference>
<dbReference type="EMBL" id="BMLT01000020">
    <property type="protein sequence ID" value="GGO88873.1"/>
    <property type="molecule type" value="Genomic_DNA"/>
</dbReference>
<dbReference type="NCBIfam" id="TIGR02415">
    <property type="entry name" value="23BDH"/>
    <property type="match status" value="1"/>
</dbReference>
<organism evidence="9 10">
    <name type="scientific">Marinobacterium nitratireducens</name>
    <dbReference type="NCBI Taxonomy" id="518897"/>
    <lineage>
        <taxon>Bacteria</taxon>
        <taxon>Pseudomonadati</taxon>
        <taxon>Pseudomonadota</taxon>
        <taxon>Gammaproteobacteria</taxon>
        <taxon>Oceanospirillales</taxon>
        <taxon>Oceanospirillaceae</taxon>
        <taxon>Marinobacterium</taxon>
    </lineage>
</organism>
<evidence type="ECO:0000256" key="7">
    <source>
        <dbReference type="PIRSR" id="PIRSR614007-2"/>
    </source>
</evidence>
<feature type="binding site" evidence="7">
    <location>
        <begin position="62"/>
        <end position="63"/>
    </location>
    <ligand>
        <name>NAD(+)</name>
        <dbReference type="ChEBI" id="CHEBI:57540"/>
    </ligand>
</feature>
<feature type="binding site" evidence="7">
    <location>
        <position position="159"/>
    </location>
    <ligand>
        <name>NAD(+)</name>
        <dbReference type="ChEBI" id="CHEBI:57540"/>
    </ligand>
</feature>
<feature type="binding site" evidence="7">
    <location>
        <position position="155"/>
    </location>
    <ligand>
        <name>NAD(+)</name>
        <dbReference type="ChEBI" id="CHEBI:57540"/>
    </ligand>
</feature>
<feature type="active site" description="Proton acceptor" evidence="6">
    <location>
        <position position="155"/>
    </location>
</feature>
<feature type="binding site" evidence="7">
    <location>
        <position position="36"/>
    </location>
    <ligand>
        <name>NAD(+)</name>
        <dbReference type="ChEBI" id="CHEBI:57540"/>
    </ligand>
</feature>
<evidence type="ECO:0000313" key="9">
    <source>
        <dbReference type="EMBL" id="GGO88873.1"/>
    </source>
</evidence>
<dbReference type="NCBIfam" id="NF005559">
    <property type="entry name" value="PRK07231.1"/>
    <property type="match status" value="1"/>
</dbReference>
<dbReference type="PROSITE" id="PS00061">
    <property type="entry name" value="ADH_SHORT"/>
    <property type="match status" value="1"/>
</dbReference>
<dbReference type="PRINTS" id="PR00080">
    <property type="entry name" value="SDRFAMILY"/>
</dbReference>
<evidence type="ECO:0000256" key="2">
    <source>
        <dbReference type="ARBA" id="ARBA00012848"/>
    </source>
</evidence>
<comment type="catalytic activity">
    <reaction evidence="5">
        <text>(S)-acetoin + NAD(+) = diacetyl + NADH + H(+)</text>
        <dbReference type="Rhea" id="RHEA:27286"/>
        <dbReference type="ChEBI" id="CHEBI:15378"/>
        <dbReference type="ChEBI" id="CHEBI:15687"/>
        <dbReference type="ChEBI" id="CHEBI:16583"/>
        <dbReference type="ChEBI" id="CHEBI:57540"/>
        <dbReference type="ChEBI" id="CHEBI:57945"/>
        <dbReference type="EC" id="1.1.1.304"/>
    </reaction>
</comment>
<dbReference type="PANTHER" id="PTHR42760">
    <property type="entry name" value="SHORT-CHAIN DEHYDROGENASES/REDUCTASES FAMILY MEMBER"/>
    <property type="match status" value="1"/>
</dbReference>
<dbReference type="InterPro" id="IPR036291">
    <property type="entry name" value="NAD(P)-bd_dom_sf"/>
</dbReference>
<evidence type="ECO:0000256" key="1">
    <source>
        <dbReference type="ARBA" id="ARBA00006484"/>
    </source>
</evidence>
<dbReference type="GO" id="GO:0006633">
    <property type="term" value="P:fatty acid biosynthetic process"/>
    <property type="evidence" value="ECO:0007669"/>
    <property type="project" value="TreeGrafter"/>
</dbReference>
<evidence type="ECO:0000313" key="10">
    <source>
        <dbReference type="Proteomes" id="UP000599578"/>
    </source>
</evidence>
<dbReference type="SUPFAM" id="SSF51735">
    <property type="entry name" value="NAD(P)-binding Rossmann-fold domains"/>
    <property type="match status" value="1"/>
</dbReference>
<dbReference type="GO" id="GO:0052588">
    <property type="term" value="F:diacetyl reductase ((S)-acetoin forming) (NAD+) activity"/>
    <property type="evidence" value="ECO:0007669"/>
    <property type="project" value="UniProtKB-EC"/>
</dbReference>
<dbReference type="PRINTS" id="PR00081">
    <property type="entry name" value="GDHRDH"/>
</dbReference>
<gene>
    <name evidence="9" type="ORF">GCM10011348_45320</name>
</gene>
<dbReference type="GO" id="GO:0045150">
    <property type="term" value="P:acetoin catabolic process"/>
    <property type="evidence" value="ECO:0007669"/>
    <property type="project" value="InterPro"/>
</dbReference>